<comment type="caution">
    <text evidence="1">The sequence shown here is derived from an EMBL/GenBank/DDBJ whole genome shotgun (WGS) entry which is preliminary data.</text>
</comment>
<gene>
    <name evidence="1" type="ORF">X928_09050</name>
</gene>
<dbReference type="EMBL" id="AZRM01000051">
    <property type="protein sequence ID" value="PNR98710.1"/>
    <property type="molecule type" value="Genomic_DNA"/>
</dbReference>
<keyword evidence="2" id="KW-1185">Reference proteome</keyword>
<dbReference type="RefSeq" id="WP_103079382.1">
    <property type="nucleotide sequence ID" value="NZ_AZRM01000051.1"/>
</dbReference>
<name>A0A2K1P7D7_9BACT</name>
<dbReference type="AlphaFoldDB" id="A0A2K1P7D7"/>
<proteinExistence type="predicted"/>
<dbReference type="OrthoDB" id="47105at2"/>
<sequence length="460" mass="53323">MRNKKTPLIFLMIVITTVFFGSVNLNGSVELNLNYDLSDEEEASFYDSFNKADLYFKFFGEGLRGEFNLNKDSSDQLWVSSSEFTYELENLDLTTYWNRKSVSTDDWLKIINNEKVGSVNGLKLYADLDNFGNMNFYAVDKSGYLFNLLNYRLPELGGVNSSVLYLKDYKNESSDYYEMMGFDFNVGTFEGVKPYGEVVLSYQQDVENASYSIEDNYLLFGGVRGELGQFEYNFNTTYISDDFYRGYSPDSLMENIYLEGSYNDIRLTNKLELDFGTETYIDRLRTNLYIDNLELYVSGDFDGTFSDFVMDGSEMSITYSQDLSIPFLTSYKASIYKRGWEDDWSEITSYKPFRLYLEGNYDLFDFKGNIKYAFGNPVSEESFQSLGELYYADISRNFDQFSAMAKVQYIQGIIEKYFTAYGEITYYVPKGNIKFYIGNGDFDNVLSFKKQIGVTTTFNF</sequence>
<protein>
    <submittedName>
        <fullName evidence="1">Uncharacterized protein</fullName>
    </submittedName>
</protein>
<organism evidence="1 2">
    <name type="scientific">Petrotoga miotherma DSM 10691</name>
    <dbReference type="NCBI Taxonomy" id="1434326"/>
    <lineage>
        <taxon>Bacteria</taxon>
        <taxon>Thermotogati</taxon>
        <taxon>Thermotogota</taxon>
        <taxon>Thermotogae</taxon>
        <taxon>Petrotogales</taxon>
        <taxon>Petrotogaceae</taxon>
        <taxon>Petrotoga</taxon>
    </lineage>
</organism>
<dbReference type="Proteomes" id="UP000236199">
    <property type="component" value="Unassembled WGS sequence"/>
</dbReference>
<accession>A0A2K1P7D7</accession>
<reference evidence="1 2" key="1">
    <citation type="submission" date="2013-12" db="EMBL/GenBank/DDBJ databases">
        <title>Comparative genomics of Petrotoga isolates.</title>
        <authorList>
            <person name="Nesbo C.L."/>
            <person name="Charchuk R."/>
            <person name="Chow K."/>
        </authorList>
    </citation>
    <scope>NUCLEOTIDE SEQUENCE [LARGE SCALE GENOMIC DNA]</scope>
    <source>
        <strain evidence="1 2">DSM 10691</strain>
    </source>
</reference>
<evidence type="ECO:0000313" key="1">
    <source>
        <dbReference type="EMBL" id="PNR98710.1"/>
    </source>
</evidence>
<evidence type="ECO:0000313" key="2">
    <source>
        <dbReference type="Proteomes" id="UP000236199"/>
    </source>
</evidence>